<comment type="caution">
    <text evidence="1">The sequence shown here is derived from an EMBL/GenBank/DDBJ whole genome shotgun (WGS) entry which is preliminary data.</text>
</comment>
<gene>
    <name evidence="1" type="ORF">RPERSI_LOCUS21938</name>
</gene>
<feature type="non-terminal residue" evidence="1">
    <location>
        <position position="247"/>
    </location>
</feature>
<protein>
    <submittedName>
        <fullName evidence="1">10181_t:CDS:1</fullName>
    </submittedName>
</protein>
<feature type="non-terminal residue" evidence="1">
    <location>
        <position position="1"/>
    </location>
</feature>
<dbReference type="Proteomes" id="UP000789920">
    <property type="component" value="Unassembled WGS sequence"/>
</dbReference>
<proteinExistence type="predicted"/>
<sequence length="247" mass="28940">FRSIETEIDNELENELEYDDLNNYESDDDEPKIVDLLANGKDVDITDKNIKLLNIIENECPNEFLMRRAYFQSLSKNKQDIYLMAQILAFDGGFITTSRSNKKHNRQNMITFWRYNNNILLCKKVYKHMHGISETRIKNIKRHLKDNGLSIRHHGNEGFQDFINNYAEVHGLPSPGRHLCQDTHQTIYLPTQSTFCHLWNIYTPEVQIMLPRSDLCEVCQCLKFEISHNYGDTGVKINEYLAHINLA</sequence>
<organism evidence="1 2">
    <name type="scientific">Racocetra persica</name>
    <dbReference type="NCBI Taxonomy" id="160502"/>
    <lineage>
        <taxon>Eukaryota</taxon>
        <taxon>Fungi</taxon>
        <taxon>Fungi incertae sedis</taxon>
        <taxon>Mucoromycota</taxon>
        <taxon>Glomeromycotina</taxon>
        <taxon>Glomeromycetes</taxon>
        <taxon>Diversisporales</taxon>
        <taxon>Gigasporaceae</taxon>
        <taxon>Racocetra</taxon>
    </lineage>
</organism>
<name>A0ACA9RRG0_9GLOM</name>
<evidence type="ECO:0000313" key="1">
    <source>
        <dbReference type="EMBL" id="CAG8805468.1"/>
    </source>
</evidence>
<dbReference type="EMBL" id="CAJVQC010065411">
    <property type="protein sequence ID" value="CAG8805468.1"/>
    <property type="molecule type" value="Genomic_DNA"/>
</dbReference>
<keyword evidence="2" id="KW-1185">Reference proteome</keyword>
<reference evidence="1" key="1">
    <citation type="submission" date="2021-06" db="EMBL/GenBank/DDBJ databases">
        <authorList>
            <person name="Kallberg Y."/>
            <person name="Tangrot J."/>
            <person name="Rosling A."/>
        </authorList>
    </citation>
    <scope>NUCLEOTIDE SEQUENCE</scope>
    <source>
        <strain evidence="1">MA461A</strain>
    </source>
</reference>
<accession>A0ACA9RRG0</accession>
<evidence type="ECO:0000313" key="2">
    <source>
        <dbReference type="Proteomes" id="UP000789920"/>
    </source>
</evidence>